<feature type="transmembrane region" description="Helical" evidence="1">
    <location>
        <begin position="78"/>
        <end position="99"/>
    </location>
</feature>
<name>A0A3R7IWT9_9ACTN</name>
<evidence type="ECO:0000256" key="1">
    <source>
        <dbReference type="SAM" id="Phobius"/>
    </source>
</evidence>
<feature type="transmembrane region" description="Helical" evidence="1">
    <location>
        <begin position="105"/>
        <end position="125"/>
    </location>
</feature>
<dbReference type="EMBL" id="JNAD02000022">
    <property type="protein sequence ID" value="RKM90814.1"/>
    <property type="molecule type" value="Genomic_DNA"/>
</dbReference>
<keyword evidence="1" id="KW-0472">Membrane</keyword>
<dbReference type="OrthoDB" id="3854538at2"/>
<keyword evidence="1" id="KW-0812">Transmembrane</keyword>
<evidence type="ECO:0000313" key="3">
    <source>
        <dbReference type="Proteomes" id="UP000028058"/>
    </source>
</evidence>
<keyword evidence="1" id="KW-1133">Transmembrane helix</keyword>
<comment type="caution">
    <text evidence="2">The sequence shown here is derived from an EMBL/GenBank/DDBJ whole genome shotgun (WGS) entry which is preliminary data.</text>
</comment>
<gene>
    <name evidence="2" type="ORF">SFRA_031375</name>
</gene>
<evidence type="ECO:0000313" key="2">
    <source>
        <dbReference type="EMBL" id="RKM90814.1"/>
    </source>
</evidence>
<sequence length="141" mass="15199">MEARDPELKKDLNATLHARGELGPEYESELVDSFLEKLDGAVDRRVRRQLAESQMVVARGSRPPGAREGGGDSFGDRYGFGIISLVLAVPLSAIGAGVAGLPGLIVSWIGIVGVNAVHGSGRVPWSRSQHREKPRQTSEWD</sequence>
<dbReference type="Proteomes" id="UP000028058">
    <property type="component" value="Unassembled WGS sequence"/>
</dbReference>
<dbReference type="AlphaFoldDB" id="A0A3R7IWT9"/>
<reference evidence="2 3" key="1">
    <citation type="journal article" date="2014" name="Genome Announc.">
        <title>Draft Genome Sequence of Streptomyces fradiae ATCC 19609, a Strain Highly Sensitive to Antibiotics.</title>
        <authorList>
            <person name="Bekker O.B."/>
            <person name="Klimina K.M."/>
            <person name="Vatlin A.A."/>
            <person name="Zakharevich N.V."/>
            <person name="Kasianov A.S."/>
            <person name="Danilenko V.N."/>
        </authorList>
    </citation>
    <scope>NUCLEOTIDE SEQUENCE [LARGE SCALE GENOMIC DNA]</scope>
    <source>
        <strain evidence="2 3">ATCC 19609</strain>
    </source>
</reference>
<keyword evidence="3" id="KW-1185">Reference proteome</keyword>
<accession>A0A3R7IWT9</accession>
<organism evidence="2 3">
    <name type="scientific">Streptomyces xinghaiensis</name>
    <dbReference type="NCBI Taxonomy" id="1038928"/>
    <lineage>
        <taxon>Bacteria</taxon>
        <taxon>Bacillati</taxon>
        <taxon>Actinomycetota</taxon>
        <taxon>Actinomycetes</taxon>
        <taxon>Kitasatosporales</taxon>
        <taxon>Streptomycetaceae</taxon>
        <taxon>Streptomyces</taxon>
    </lineage>
</organism>
<protein>
    <submittedName>
        <fullName evidence="2">Uncharacterized protein</fullName>
    </submittedName>
</protein>
<dbReference type="RefSeq" id="WP_043467784.1">
    <property type="nucleotide sequence ID" value="NZ_CP134822.1"/>
</dbReference>
<proteinExistence type="predicted"/>